<dbReference type="SUPFAM" id="SSF52047">
    <property type="entry name" value="RNI-like"/>
    <property type="match status" value="1"/>
</dbReference>
<evidence type="ECO:0000313" key="3">
    <source>
        <dbReference type="Proteomes" id="UP000284842"/>
    </source>
</evidence>
<protein>
    <recommendedName>
        <fullName evidence="4">F-box domain-containing protein</fullName>
    </recommendedName>
</protein>
<dbReference type="EMBL" id="NHTK01006077">
    <property type="protein sequence ID" value="PPQ65084.1"/>
    <property type="molecule type" value="Genomic_DNA"/>
</dbReference>
<evidence type="ECO:0008006" key="4">
    <source>
        <dbReference type="Google" id="ProtNLM"/>
    </source>
</evidence>
<gene>
    <name evidence="2" type="ORF">CVT24_003038</name>
</gene>
<organism evidence="2 3">
    <name type="scientific">Panaeolus cyanescens</name>
    <dbReference type="NCBI Taxonomy" id="181874"/>
    <lineage>
        <taxon>Eukaryota</taxon>
        <taxon>Fungi</taxon>
        <taxon>Dikarya</taxon>
        <taxon>Basidiomycota</taxon>
        <taxon>Agaricomycotina</taxon>
        <taxon>Agaricomycetes</taxon>
        <taxon>Agaricomycetidae</taxon>
        <taxon>Agaricales</taxon>
        <taxon>Agaricineae</taxon>
        <taxon>Galeropsidaceae</taxon>
        <taxon>Panaeolus</taxon>
    </lineage>
</organism>
<comment type="caution">
    <text evidence="2">The sequence shown here is derived from an EMBL/GenBank/DDBJ whole genome shotgun (WGS) entry which is preliminary data.</text>
</comment>
<evidence type="ECO:0000313" key="2">
    <source>
        <dbReference type="EMBL" id="PPQ65084.1"/>
    </source>
</evidence>
<accession>A0A409VFQ1</accession>
<evidence type="ECO:0000256" key="1">
    <source>
        <dbReference type="SAM" id="MobiDB-lite"/>
    </source>
</evidence>
<dbReference type="Gene3D" id="3.80.10.10">
    <property type="entry name" value="Ribonuclease Inhibitor"/>
    <property type="match status" value="1"/>
</dbReference>
<reference evidence="2 3" key="1">
    <citation type="journal article" date="2018" name="Evol. Lett.">
        <title>Horizontal gene cluster transfer increased hallucinogenic mushroom diversity.</title>
        <authorList>
            <person name="Reynolds H.T."/>
            <person name="Vijayakumar V."/>
            <person name="Gluck-Thaler E."/>
            <person name="Korotkin H.B."/>
            <person name="Matheny P.B."/>
            <person name="Slot J.C."/>
        </authorList>
    </citation>
    <scope>NUCLEOTIDE SEQUENCE [LARGE SCALE GENOMIC DNA]</scope>
    <source>
        <strain evidence="2 3">2629</strain>
    </source>
</reference>
<sequence>MSDNMNHIVETSPTDIVSSDAVTEEPTVLVFTGKSGKVAATFDQTHTAVPPEFKFDFSVKTPLLKSTSKSNPGGALSLFKTLTSPYAAENSALINTQPSPESIALPFNPSSEGEDLQQADSYPENDCGDQSFESDDCSFYDARTTPEREDSPADRSNKLLKILPNILHYVTETSDSYKTLYSLSLVCKAFSPLALDALWRVLPDITPLYHLLPCQLVHGNTWVYNSMNPVFDWATFHEYAKRVNGINLASFQNVSDAEILMSISRLHPEPLLPNLSFVQIDEIQDCSPSTLLQVLYFFSPSVSSLSLNGVPEISMTERQGHAAVLSLLKVLAMTPSYCTDAFTELSISGVFSHHLLDHILLFRSLKHLTISASHSQIPLAFIESIASLQHLESFELSLDSPSASMDRFVHETALGNEGDFSRLQHLRLRGFEADIDTILYLFQIRWTARQVKTVELTYAQVENLYHLPKTVVPLLHIAFPRIRHLRVSVLSPMLDDSKRTRTSLIDHTPQLEDITTIGVIANSLPKVSRSTRVDMDAVLWDLLEFQEGIRTLEFWGFQILCNSPPSFFSNLQVLRLPCSNNEETLTLHDLAGLASNMPRLRVLSLYVSLENLGDEEALHQLIKSVVGKPTPHHALEQLFINNTDEITAINASAVVVFGQFIHLTFPALKKVGVFEEHQVDDTPSSESGIHANWWRGVFRQIQILQLRRSKTQPLIF</sequence>
<dbReference type="OrthoDB" id="2895926at2759"/>
<proteinExistence type="predicted"/>
<keyword evidence="3" id="KW-1185">Reference proteome</keyword>
<name>A0A409VFQ1_9AGAR</name>
<dbReference type="Proteomes" id="UP000284842">
    <property type="component" value="Unassembled WGS sequence"/>
</dbReference>
<dbReference type="AlphaFoldDB" id="A0A409VFQ1"/>
<dbReference type="InterPro" id="IPR032675">
    <property type="entry name" value="LRR_dom_sf"/>
</dbReference>
<dbReference type="InParanoid" id="A0A409VFQ1"/>
<feature type="region of interest" description="Disordered" evidence="1">
    <location>
        <begin position="93"/>
        <end position="138"/>
    </location>
</feature>